<name>A0A7I7K0D8_9MYCO</name>
<dbReference type="EMBL" id="AP022563">
    <property type="protein sequence ID" value="BBX16951.1"/>
    <property type="molecule type" value="Genomic_DNA"/>
</dbReference>
<dbReference type="KEGG" id="mdu:MDUV_18110"/>
<reference evidence="1 2" key="1">
    <citation type="journal article" date="2019" name="Emerg. Microbes Infect.">
        <title>Comprehensive subspecies identification of 175 nontuberculous mycobacteria species based on 7547 genomic profiles.</title>
        <authorList>
            <person name="Matsumoto Y."/>
            <person name="Kinjo T."/>
            <person name="Motooka D."/>
            <person name="Nabeya D."/>
            <person name="Jung N."/>
            <person name="Uechi K."/>
            <person name="Horii T."/>
            <person name="Iida T."/>
            <person name="Fujita J."/>
            <person name="Nakamura S."/>
        </authorList>
    </citation>
    <scope>NUCLEOTIDE SEQUENCE [LARGE SCALE GENOMIC DNA]</scope>
    <source>
        <strain evidence="1 2">JCM 6396</strain>
    </source>
</reference>
<organism evidence="1 2">
    <name type="scientific">Mycolicibacterium duvalii</name>
    <dbReference type="NCBI Taxonomy" id="39688"/>
    <lineage>
        <taxon>Bacteria</taxon>
        <taxon>Bacillati</taxon>
        <taxon>Actinomycetota</taxon>
        <taxon>Actinomycetes</taxon>
        <taxon>Mycobacteriales</taxon>
        <taxon>Mycobacteriaceae</taxon>
        <taxon>Mycolicibacterium</taxon>
    </lineage>
</organism>
<proteinExistence type="predicted"/>
<protein>
    <submittedName>
        <fullName evidence="1">Uncharacterized protein</fullName>
    </submittedName>
</protein>
<dbReference type="AlphaFoldDB" id="A0A7I7K0D8"/>
<gene>
    <name evidence="1" type="ORF">MDUV_18110</name>
</gene>
<dbReference type="Proteomes" id="UP000467006">
    <property type="component" value="Chromosome"/>
</dbReference>
<evidence type="ECO:0000313" key="2">
    <source>
        <dbReference type="Proteomes" id="UP000467006"/>
    </source>
</evidence>
<evidence type="ECO:0000313" key="1">
    <source>
        <dbReference type="EMBL" id="BBX16951.1"/>
    </source>
</evidence>
<accession>A0A7I7K0D8</accession>
<keyword evidence="2" id="KW-1185">Reference proteome</keyword>
<sequence length="70" mass="8010">MNTTHDDDATTWRDLTDQLTPEQVQRFEHQERLALSSIAFGHNPNETAEDIARGSLTEARWKRSRTSPTA</sequence>